<keyword evidence="1" id="KW-0378">Hydrolase</keyword>
<accession>A0A261XX04</accession>
<dbReference type="PRINTS" id="PR00413">
    <property type="entry name" value="HADHALOGNASE"/>
</dbReference>
<dbReference type="Proteomes" id="UP000242875">
    <property type="component" value="Unassembled WGS sequence"/>
</dbReference>
<dbReference type="AlphaFoldDB" id="A0A261XX04"/>
<reference evidence="2 3" key="1">
    <citation type="journal article" date="2017" name="Mycologia">
        <title>Bifiguratus adelaidae, gen. et sp. nov., a new member of Mucoromycotina in endophytic and soil-dwelling habitats.</title>
        <authorList>
            <person name="Torres-Cruz T.J."/>
            <person name="Billingsley Tobias T.L."/>
            <person name="Almatruk M."/>
            <person name="Hesse C."/>
            <person name="Kuske C.R."/>
            <person name="Desiro A."/>
            <person name="Benucci G.M."/>
            <person name="Bonito G."/>
            <person name="Stajich J.E."/>
            <person name="Dunlap C."/>
            <person name="Arnold A.E."/>
            <person name="Porras-Alfaro A."/>
        </authorList>
    </citation>
    <scope>NUCLEOTIDE SEQUENCE [LARGE SCALE GENOMIC DNA]</scope>
    <source>
        <strain evidence="2 3">AZ0501</strain>
    </source>
</reference>
<dbReference type="InterPro" id="IPR023214">
    <property type="entry name" value="HAD_sf"/>
</dbReference>
<evidence type="ECO:0000256" key="1">
    <source>
        <dbReference type="ARBA" id="ARBA00022801"/>
    </source>
</evidence>
<protein>
    <recommendedName>
        <fullName evidence="4">Haloacid dehalogenase, type II</fullName>
    </recommendedName>
</protein>
<evidence type="ECO:0000313" key="2">
    <source>
        <dbReference type="EMBL" id="OZJ02899.1"/>
    </source>
</evidence>
<dbReference type="SUPFAM" id="SSF56784">
    <property type="entry name" value="HAD-like"/>
    <property type="match status" value="1"/>
</dbReference>
<evidence type="ECO:0008006" key="4">
    <source>
        <dbReference type="Google" id="ProtNLM"/>
    </source>
</evidence>
<proteinExistence type="predicted"/>
<dbReference type="NCBIfam" id="TIGR01493">
    <property type="entry name" value="HAD-SF-IA-v2"/>
    <property type="match status" value="1"/>
</dbReference>
<sequence>MDCKAYVFDVIGTLTDWRTGLREAFEEVLVRHGDAGKVDADAFAVEWHEEYMKGVRQVAATAQPGEPYMNLDVLLRHILTTIVLPRVGYTERLSETEIDALVYGWHNFKAHPEVPAQLRRWRAKDGPYLAPLSNSNIKMLVDTCRHADLQFDLLTSSESFASYKPSPSVYLGAAKFMAVEPHVTCLVAAHYYDIKAAKKCGFKTVYLWRQGRSRGIGG</sequence>
<dbReference type="Gene3D" id="1.10.150.240">
    <property type="entry name" value="Putative phosphatase, domain 2"/>
    <property type="match status" value="1"/>
</dbReference>
<dbReference type="EMBL" id="MVBO01000118">
    <property type="protein sequence ID" value="OZJ02899.1"/>
    <property type="molecule type" value="Genomic_DNA"/>
</dbReference>
<dbReference type="PANTHER" id="PTHR43316:SF3">
    <property type="entry name" value="HALOACID DEHALOGENASE, TYPE II (AFU_ORTHOLOGUE AFUA_2G07750)-RELATED"/>
    <property type="match status" value="1"/>
</dbReference>
<gene>
    <name evidence="2" type="ORF">BZG36_04920</name>
</gene>
<keyword evidence="3" id="KW-1185">Reference proteome</keyword>
<comment type="caution">
    <text evidence="2">The sequence shown here is derived from an EMBL/GenBank/DDBJ whole genome shotgun (WGS) entry which is preliminary data.</text>
</comment>
<dbReference type="InterPro" id="IPR023198">
    <property type="entry name" value="PGP-like_dom2"/>
</dbReference>
<dbReference type="OrthoDB" id="2363873at2759"/>
<dbReference type="GO" id="GO:0016791">
    <property type="term" value="F:phosphatase activity"/>
    <property type="evidence" value="ECO:0007669"/>
    <property type="project" value="UniProtKB-ARBA"/>
</dbReference>
<organism evidence="2 3">
    <name type="scientific">Bifiguratus adelaidae</name>
    <dbReference type="NCBI Taxonomy" id="1938954"/>
    <lineage>
        <taxon>Eukaryota</taxon>
        <taxon>Fungi</taxon>
        <taxon>Fungi incertae sedis</taxon>
        <taxon>Mucoromycota</taxon>
        <taxon>Mucoromycotina</taxon>
        <taxon>Endogonomycetes</taxon>
        <taxon>Endogonales</taxon>
        <taxon>Endogonales incertae sedis</taxon>
        <taxon>Bifiguratus</taxon>
    </lineage>
</organism>
<dbReference type="InterPro" id="IPR006439">
    <property type="entry name" value="HAD-SF_hydro_IA"/>
</dbReference>
<name>A0A261XX04_9FUNG</name>
<dbReference type="InterPro" id="IPR036412">
    <property type="entry name" value="HAD-like_sf"/>
</dbReference>
<dbReference type="InterPro" id="IPR051540">
    <property type="entry name" value="S-2-haloacid_dehalogenase"/>
</dbReference>
<evidence type="ECO:0000313" key="3">
    <source>
        <dbReference type="Proteomes" id="UP000242875"/>
    </source>
</evidence>
<dbReference type="Pfam" id="PF00702">
    <property type="entry name" value="Hydrolase"/>
    <property type="match status" value="1"/>
</dbReference>
<dbReference type="PANTHER" id="PTHR43316">
    <property type="entry name" value="HYDROLASE, HALOACID DELAHOGENASE-RELATED"/>
    <property type="match status" value="1"/>
</dbReference>
<dbReference type="Gene3D" id="3.40.50.1000">
    <property type="entry name" value="HAD superfamily/HAD-like"/>
    <property type="match status" value="1"/>
</dbReference>